<comment type="function">
    <text evidence="6 7">Binds mRNA; thus facilitating recognition of the initiation point. It is needed to translate mRNA with a short Shine-Dalgarno (SD) purine-rich sequence.</text>
</comment>
<evidence type="ECO:0000256" key="7">
    <source>
        <dbReference type="PIRNR" id="PIRNR002111"/>
    </source>
</evidence>
<dbReference type="FunFam" id="2.40.50.140:FF:000011">
    <property type="entry name" value="30S ribosomal protein S1"/>
    <property type="match status" value="2"/>
</dbReference>
<dbReference type="NCBIfam" id="TIGR00717">
    <property type="entry name" value="rpsA"/>
    <property type="match status" value="1"/>
</dbReference>
<evidence type="ECO:0000256" key="5">
    <source>
        <dbReference type="ARBA" id="ARBA00023274"/>
    </source>
</evidence>
<reference evidence="8 9" key="1">
    <citation type="submission" date="2020-04" db="EMBL/GenBank/DDBJ databases">
        <authorList>
            <person name="Hitch T.C.A."/>
            <person name="Wylensek D."/>
            <person name="Clavel T."/>
        </authorList>
    </citation>
    <scope>NUCLEOTIDE SEQUENCE [LARGE SCALE GENOMIC DNA]</scope>
    <source>
        <strain evidence="8 9">COR2-253-APC-1A</strain>
    </source>
</reference>
<gene>
    <name evidence="8" type="ORF">HF882_08095</name>
</gene>
<dbReference type="CDD" id="cd05688">
    <property type="entry name" value="S1_RPS1_repeat_ec3"/>
    <property type="match status" value="2"/>
</dbReference>
<dbReference type="Pfam" id="PF00575">
    <property type="entry name" value="S1"/>
    <property type="match status" value="6"/>
</dbReference>
<dbReference type="AlphaFoldDB" id="A0A848ATR9"/>
<organism evidence="8 9">
    <name type="scientific">Victivallis vadensis</name>
    <dbReference type="NCBI Taxonomy" id="172901"/>
    <lineage>
        <taxon>Bacteria</taxon>
        <taxon>Pseudomonadati</taxon>
        <taxon>Lentisphaerota</taxon>
        <taxon>Lentisphaeria</taxon>
        <taxon>Victivallales</taxon>
        <taxon>Victivallaceae</taxon>
        <taxon>Victivallis</taxon>
    </lineage>
</organism>
<dbReference type="GO" id="GO:0003729">
    <property type="term" value="F:mRNA binding"/>
    <property type="evidence" value="ECO:0007669"/>
    <property type="project" value="TreeGrafter"/>
</dbReference>
<keyword evidence="2" id="KW-0677">Repeat</keyword>
<dbReference type="Gene3D" id="2.40.50.140">
    <property type="entry name" value="Nucleic acid-binding proteins"/>
    <property type="match status" value="6"/>
</dbReference>
<dbReference type="PRINTS" id="PR00681">
    <property type="entry name" value="RIBOSOMALS1"/>
</dbReference>
<evidence type="ECO:0000256" key="6">
    <source>
        <dbReference type="ARBA" id="ARBA00025604"/>
    </source>
</evidence>
<dbReference type="InterPro" id="IPR012340">
    <property type="entry name" value="NA-bd_OB-fold"/>
</dbReference>
<proteinExistence type="inferred from homology"/>
<protein>
    <recommendedName>
        <fullName evidence="7">30S ribosomal protein S1</fullName>
    </recommendedName>
</protein>
<comment type="similarity">
    <text evidence="1 7">Belongs to the bacterial ribosomal protein bS1 family.</text>
</comment>
<keyword evidence="4 7" id="KW-0689">Ribosomal protein</keyword>
<evidence type="ECO:0000256" key="3">
    <source>
        <dbReference type="ARBA" id="ARBA00022884"/>
    </source>
</evidence>
<dbReference type="NCBIfam" id="NF004952">
    <property type="entry name" value="PRK06299.1-2"/>
    <property type="match status" value="1"/>
</dbReference>
<dbReference type="InterPro" id="IPR003029">
    <property type="entry name" value="S1_domain"/>
</dbReference>
<sequence length="607" mass="67663">MEAGRIESAIVPGVTDNQQSTKTRTQNNMAEETKFEESFLDFSNIPSSMDELLQSSESTNAFTKGKIVEGKIVAKRPDGALVDIGYKAEGFVPASEFLKFDEANIGDKIDVYLEEIENRNNMPEISLEKAYSIKAWNRITTEYGEGHVVKGFMRHRVKGGIMVDVEGFPAFLPGSQLDVGPVHNMDDYIGKEFDVKIIKINLDRRNIVVSRRELLEETLKDQRSKLLGEMKVDELRKGVVKNITDFGAFIDLGGVDGLLHITDISWGRISHPSEVLKVGEEIEVVIIGIDKEKERVSLGLKQKTRNPWDDVVSKYPKGSKINGKVVNIMPYGAFVEIETGVEGLIHVSEMSWTKRVSKASDVLSIGEEVEAVVLDIDRDSRKISLGLRQKERNPWEVLAEKYPVGRRITGKVRNMTSYGAFVEIENDIDGMIHVSDMSWTRKINNPNEVLKPGQEVEAIILDINPEQQRISLGLKQAETDPWANINDLYKVGDVVKGKVTKIAAFGAFVELTNKIDGLIHISQLSRDRVEKVKDVLNVGDEVEARVIKVDTDERRIGLSIKAVGENFSPEDLKAAEEEYTAALKPGEAMVDMGEVFSSEAMAGLKLD</sequence>
<evidence type="ECO:0000256" key="4">
    <source>
        <dbReference type="ARBA" id="ARBA00022980"/>
    </source>
</evidence>
<keyword evidence="5 7" id="KW-0687">Ribonucleoprotein</keyword>
<dbReference type="FunFam" id="2.40.50.140:FF:000103">
    <property type="entry name" value="protein RRP5 homolog"/>
    <property type="match status" value="1"/>
</dbReference>
<evidence type="ECO:0000313" key="9">
    <source>
        <dbReference type="Proteomes" id="UP000576225"/>
    </source>
</evidence>
<evidence type="ECO:0000256" key="2">
    <source>
        <dbReference type="ARBA" id="ARBA00022737"/>
    </source>
</evidence>
<dbReference type="EMBL" id="JABAEW010000012">
    <property type="protein sequence ID" value="NMD86538.1"/>
    <property type="molecule type" value="Genomic_DNA"/>
</dbReference>
<dbReference type="GO" id="GO:1990904">
    <property type="term" value="C:ribonucleoprotein complex"/>
    <property type="evidence" value="ECO:0007669"/>
    <property type="project" value="UniProtKB-KW"/>
</dbReference>
<dbReference type="Proteomes" id="UP000576225">
    <property type="component" value="Unassembled WGS sequence"/>
</dbReference>
<dbReference type="PIRSF" id="PIRSF002111">
    <property type="entry name" value="RpsA"/>
    <property type="match status" value="1"/>
</dbReference>
<dbReference type="InterPro" id="IPR000110">
    <property type="entry name" value="Ribosomal_bS1"/>
</dbReference>
<dbReference type="GO" id="GO:0005840">
    <property type="term" value="C:ribosome"/>
    <property type="evidence" value="ECO:0007669"/>
    <property type="project" value="UniProtKB-KW"/>
</dbReference>
<dbReference type="RefSeq" id="WP_116885119.1">
    <property type="nucleotide sequence ID" value="NZ_CAJKCJ010000007.1"/>
</dbReference>
<dbReference type="GO" id="GO:0006412">
    <property type="term" value="P:translation"/>
    <property type="evidence" value="ECO:0007669"/>
    <property type="project" value="InterPro"/>
</dbReference>
<comment type="caution">
    <text evidence="8">The sequence shown here is derived from an EMBL/GenBank/DDBJ whole genome shotgun (WGS) entry which is preliminary data.</text>
</comment>
<dbReference type="PANTHER" id="PTHR10724:SF7">
    <property type="entry name" value="SMALL RIBOSOMAL SUBUNIT PROTEIN BS1C"/>
    <property type="match status" value="1"/>
</dbReference>
<dbReference type="InterPro" id="IPR050437">
    <property type="entry name" value="Ribos_protein_bS1-like"/>
</dbReference>
<dbReference type="CDD" id="cd04465">
    <property type="entry name" value="S1_RPS1_repeat_ec2_hs2"/>
    <property type="match status" value="1"/>
</dbReference>
<accession>A0A848ATR9</accession>
<keyword evidence="3 7" id="KW-0694">RNA-binding</keyword>
<dbReference type="PANTHER" id="PTHR10724">
    <property type="entry name" value="30S RIBOSOMAL PROTEIN S1"/>
    <property type="match status" value="1"/>
</dbReference>
<name>A0A848ATR9_9BACT</name>
<dbReference type="GO" id="GO:0003735">
    <property type="term" value="F:structural constituent of ribosome"/>
    <property type="evidence" value="ECO:0007669"/>
    <property type="project" value="InterPro"/>
</dbReference>
<dbReference type="PROSITE" id="PS50126">
    <property type="entry name" value="S1"/>
    <property type="match status" value="6"/>
</dbReference>
<evidence type="ECO:0000313" key="8">
    <source>
        <dbReference type="EMBL" id="NMD86538.1"/>
    </source>
</evidence>
<dbReference type="SMART" id="SM00316">
    <property type="entry name" value="S1"/>
    <property type="match status" value="6"/>
</dbReference>
<dbReference type="InterPro" id="IPR035104">
    <property type="entry name" value="Ribosomal_protein_S1-like"/>
</dbReference>
<dbReference type="SUPFAM" id="SSF50249">
    <property type="entry name" value="Nucleic acid-binding proteins"/>
    <property type="match status" value="6"/>
</dbReference>
<evidence type="ECO:0000256" key="1">
    <source>
        <dbReference type="ARBA" id="ARBA00006767"/>
    </source>
</evidence>
<dbReference type="GeneID" id="78296404"/>